<evidence type="ECO:0000313" key="3">
    <source>
        <dbReference type="Proteomes" id="UP000240883"/>
    </source>
</evidence>
<organism evidence="2 3">
    <name type="scientific">Corynespora cassiicola Philippines</name>
    <dbReference type="NCBI Taxonomy" id="1448308"/>
    <lineage>
        <taxon>Eukaryota</taxon>
        <taxon>Fungi</taxon>
        <taxon>Dikarya</taxon>
        <taxon>Ascomycota</taxon>
        <taxon>Pezizomycotina</taxon>
        <taxon>Dothideomycetes</taxon>
        <taxon>Pleosporomycetidae</taxon>
        <taxon>Pleosporales</taxon>
        <taxon>Corynesporascaceae</taxon>
        <taxon>Corynespora</taxon>
    </lineage>
</organism>
<proteinExistence type="predicted"/>
<dbReference type="OrthoDB" id="529205at2759"/>
<dbReference type="Proteomes" id="UP000240883">
    <property type="component" value="Unassembled WGS sequence"/>
</dbReference>
<feature type="compositionally biased region" description="Basic and acidic residues" evidence="1">
    <location>
        <begin position="32"/>
        <end position="64"/>
    </location>
</feature>
<protein>
    <recommendedName>
        <fullName evidence="4">Mitochondrial carrier</fullName>
    </recommendedName>
</protein>
<sequence length="105" mass="11981">MAPRVPTTLFRPISTTLSMSTRRNLSTTPRMLLKEDADRSPEQIEKAKNEQLEKQKRGEGHWHESLSSQSESHIAADREQVDDHASHMSKLQEETKKKGEKGELS</sequence>
<dbReference type="AlphaFoldDB" id="A0A2T2PBZ1"/>
<feature type="compositionally biased region" description="Polar residues" evidence="1">
    <location>
        <begin position="13"/>
        <end position="29"/>
    </location>
</feature>
<evidence type="ECO:0008006" key="4">
    <source>
        <dbReference type="Google" id="ProtNLM"/>
    </source>
</evidence>
<dbReference type="EMBL" id="KZ678128">
    <property type="protein sequence ID" value="PSN75193.1"/>
    <property type="molecule type" value="Genomic_DNA"/>
</dbReference>
<evidence type="ECO:0000313" key="2">
    <source>
        <dbReference type="EMBL" id="PSN75193.1"/>
    </source>
</evidence>
<keyword evidence="3" id="KW-1185">Reference proteome</keyword>
<reference evidence="2 3" key="1">
    <citation type="journal article" date="2018" name="Front. Microbiol.">
        <title>Genome-Wide Analysis of Corynespora cassiicola Leaf Fall Disease Putative Effectors.</title>
        <authorList>
            <person name="Lopez D."/>
            <person name="Ribeiro S."/>
            <person name="Label P."/>
            <person name="Fumanal B."/>
            <person name="Venisse J.S."/>
            <person name="Kohler A."/>
            <person name="de Oliveira R.R."/>
            <person name="Labutti K."/>
            <person name="Lipzen A."/>
            <person name="Lail K."/>
            <person name="Bauer D."/>
            <person name="Ohm R.A."/>
            <person name="Barry K.W."/>
            <person name="Spatafora J."/>
            <person name="Grigoriev I.V."/>
            <person name="Martin F.M."/>
            <person name="Pujade-Renaud V."/>
        </authorList>
    </citation>
    <scope>NUCLEOTIDE SEQUENCE [LARGE SCALE GENOMIC DNA]</scope>
    <source>
        <strain evidence="2 3">Philippines</strain>
    </source>
</reference>
<feature type="region of interest" description="Disordered" evidence="1">
    <location>
        <begin position="1"/>
        <end position="105"/>
    </location>
</feature>
<gene>
    <name evidence="2" type="ORF">BS50DRAFT_567900</name>
</gene>
<name>A0A2T2PBZ1_CORCC</name>
<feature type="compositionally biased region" description="Basic and acidic residues" evidence="1">
    <location>
        <begin position="74"/>
        <end position="105"/>
    </location>
</feature>
<evidence type="ECO:0000256" key="1">
    <source>
        <dbReference type="SAM" id="MobiDB-lite"/>
    </source>
</evidence>
<accession>A0A2T2PBZ1</accession>